<dbReference type="InterPro" id="IPR000374">
    <property type="entry name" value="PC_trans"/>
</dbReference>
<dbReference type="EC" id="2.7.7.41" evidence="6 18"/>
<keyword evidence="13 19" id="KW-1133">Transmembrane helix</keyword>
<keyword evidence="21" id="KW-1185">Reference proteome</keyword>
<gene>
    <name evidence="20" type="primary">cdsA</name>
    <name evidence="20" type="ordered locus">CPF_1949</name>
</gene>
<feature type="transmembrane region" description="Helical" evidence="19">
    <location>
        <begin position="132"/>
        <end position="152"/>
    </location>
</feature>
<comment type="subcellular location">
    <subcellularLocation>
        <location evidence="2">Cell membrane</location>
        <topology evidence="2">Multi-pass membrane protein</topology>
    </subcellularLocation>
</comment>
<evidence type="ECO:0000256" key="17">
    <source>
        <dbReference type="ARBA" id="ARBA00023264"/>
    </source>
</evidence>
<dbReference type="KEGG" id="cpf:CPF_1949"/>
<evidence type="ECO:0000256" key="9">
    <source>
        <dbReference type="ARBA" id="ARBA00022516"/>
    </source>
</evidence>
<evidence type="ECO:0000256" key="3">
    <source>
        <dbReference type="ARBA" id="ARBA00005119"/>
    </source>
</evidence>
<feature type="transmembrane region" description="Helical" evidence="19">
    <location>
        <begin position="54"/>
        <end position="71"/>
    </location>
</feature>
<dbReference type="STRING" id="195103.CPF_1949"/>
<keyword evidence="9" id="KW-0444">Lipid biosynthesis</keyword>
<feature type="transmembrane region" description="Helical" evidence="19">
    <location>
        <begin position="104"/>
        <end position="126"/>
    </location>
</feature>
<keyword evidence="10 18" id="KW-0808">Transferase</keyword>
<evidence type="ECO:0000313" key="21">
    <source>
        <dbReference type="Proteomes" id="UP000001823"/>
    </source>
</evidence>
<comment type="catalytic activity">
    <reaction evidence="1 18">
        <text>a 1,2-diacyl-sn-glycero-3-phosphate + CTP + H(+) = a CDP-1,2-diacyl-sn-glycerol + diphosphate</text>
        <dbReference type="Rhea" id="RHEA:16229"/>
        <dbReference type="ChEBI" id="CHEBI:15378"/>
        <dbReference type="ChEBI" id="CHEBI:33019"/>
        <dbReference type="ChEBI" id="CHEBI:37563"/>
        <dbReference type="ChEBI" id="CHEBI:58332"/>
        <dbReference type="ChEBI" id="CHEBI:58608"/>
        <dbReference type="EC" id="2.7.7.41"/>
    </reaction>
</comment>
<keyword evidence="8" id="KW-1003">Cell membrane</keyword>
<comment type="pathway">
    <text evidence="4">Lipid metabolism.</text>
</comment>
<dbReference type="GO" id="GO:0005886">
    <property type="term" value="C:plasma membrane"/>
    <property type="evidence" value="ECO:0007669"/>
    <property type="project" value="UniProtKB-SubCell"/>
</dbReference>
<name>A0A0H2YRI7_CLOP1</name>
<evidence type="ECO:0000256" key="12">
    <source>
        <dbReference type="ARBA" id="ARBA00022695"/>
    </source>
</evidence>
<comment type="similarity">
    <text evidence="5 18">Belongs to the CDS family.</text>
</comment>
<feature type="transmembrane region" description="Helical" evidence="19">
    <location>
        <begin position="77"/>
        <end position="97"/>
    </location>
</feature>
<evidence type="ECO:0000256" key="1">
    <source>
        <dbReference type="ARBA" id="ARBA00001698"/>
    </source>
</evidence>
<feature type="transmembrane region" description="Helical" evidence="19">
    <location>
        <begin position="173"/>
        <end position="195"/>
    </location>
</feature>
<feature type="transmembrane region" description="Helical" evidence="19">
    <location>
        <begin position="12"/>
        <end position="42"/>
    </location>
</feature>
<evidence type="ECO:0000256" key="13">
    <source>
        <dbReference type="ARBA" id="ARBA00022989"/>
    </source>
</evidence>
<evidence type="ECO:0000256" key="10">
    <source>
        <dbReference type="ARBA" id="ARBA00022679"/>
    </source>
</evidence>
<evidence type="ECO:0000256" key="2">
    <source>
        <dbReference type="ARBA" id="ARBA00004651"/>
    </source>
</evidence>
<evidence type="ECO:0000256" key="7">
    <source>
        <dbReference type="ARBA" id="ARBA00019373"/>
    </source>
</evidence>
<dbReference type="PANTHER" id="PTHR46382:SF1">
    <property type="entry name" value="PHOSPHATIDATE CYTIDYLYLTRANSFERASE"/>
    <property type="match status" value="1"/>
</dbReference>
<accession>A0A0H2YRI7</accession>
<dbReference type="AlphaFoldDB" id="A0A0H2YRI7"/>
<evidence type="ECO:0000256" key="6">
    <source>
        <dbReference type="ARBA" id="ARBA00012487"/>
    </source>
</evidence>
<evidence type="ECO:0000256" key="16">
    <source>
        <dbReference type="ARBA" id="ARBA00023209"/>
    </source>
</evidence>
<evidence type="ECO:0000256" key="14">
    <source>
        <dbReference type="ARBA" id="ARBA00023098"/>
    </source>
</evidence>
<dbReference type="GO" id="GO:0004605">
    <property type="term" value="F:phosphatidate cytidylyltransferase activity"/>
    <property type="evidence" value="ECO:0007669"/>
    <property type="project" value="UniProtKB-EC"/>
</dbReference>
<evidence type="ECO:0000256" key="8">
    <source>
        <dbReference type="ARBA" id="ARBA00022475"/>
    </source>
</evidence>
<dbReference type="PaxDb" id="195103-CPF_1949"/>
<dbReference type="HOGENOM" id="CLU_037294_2_1_9"/>
<evidence type="ECO:0000256" key="5">
    <source>
        <dbReference type="ARBA" id="ARBA00010185"/>
    </source>
</evidence>
<dbReference type="PROSITE" id="PS01315">
    <property type="entry name" value="CDS"/>
    <property type="match status" value="1"/>
</dbReference>
<keyword evidence="15 19" id="KW-0472">Membrane</keyword>
<organism evidence="20 21">
    <name type="scientific">Clostridium perfringens (strain ATCC 13124 / DSM 756 / JCM 1290 / NCIMB 6125 / NCTC 8237 / Type A)</name>
    <dbReference type="NCBI Taxonomy" id="195103"/>
    <lineage>
        <taxon>Bacteria</taxon>
        <taxon>Bacillati</taxon>
        <taxon>Bacillota</taxon>
        <taxon>Clostridia</taxon>
        <taxon>Eubacteriales</taxon>
        <taxon>Clostridiaceae</taxon>
        <taxon>Clostridium</taxon>
    </lineage>
</organism>
<dbReference type="Proteomes" id="UP000001823">
    <property type="component" value="Chromosome"/>
</dbReference>
<evidence type="ECO:0000256" key="19">
    <source>
        <dbReference type="SAM" id="Phobius"/>
    </source>
</evidence>
<comment type="pathway">
    <text evidence="3 18">Phospholipid metabolism; CDP-diacylglycerol biosynthesis; CDP-diacylglycerol from sn-glycerol 3-phosphate: step 3/3.</text>
</comment>
<evidence type="ECO:0000256" key="15">
    <source>
        <dbReference type="ARBA" id="ARBA00023136"/>
    </source>
</evidence>
<dbReference type="EMBL" id="CP000246">
    <property type="protein sequence ID" value="ABG83539.2"/>
    <property type="molecule type" value="Genomic_DNA"/>
</dbReference>
<protein>
    <recommendedName>
        <fullName evidence="7 18">Phosphatidate cytidylyltransferase</fullName>
        <ecNumber evidence="6 18">2.7.7.41</ecNumber>
    </recommendedName>
</protein>
<keyword evidence="16" id="KW-0594">Phospholipid biosynthesis</keyword>
<dbReference type="UniPathway" id="UPA00557">
    <property type="reaction ID" value="UER00614"/>
</dbReference>
<dbReference type="PANTHER" id="PTHR46382">
    <property type="entry name" value="PHOSPHATIDATE CYTIDYLYLTRANSFERASE"/>
    <property type="match status" value="1"/>
</dbReference>
<proteinExistence type="inferred from homology"/>
<dbReference type="GO" id="GO:0016024">
    <property type="term" value="P:CDP-diacylglycerol biosynthetic process"/>
    <property type="evidence" value="ECO:0007669"/>
    <property type="project" value="UniProtKB-UniPathway"/>
</dbReference>
<feature type="transmembrane region" description="Helical" evidence="19">
    <location>
        <begin position="243"/>
        <end position="265"/>
    </location>
</feature>
<dbReference type="Pfam" id="PF01148">
    <property type="entry name" value="CTP_transf_1"/>
    <property type="match status" value="1"/>
</dbReference>
<keyword evidence="12 18" id="KW-0548">Nucleotidyltransferase</keyword>
<evidence type="ECO:0000256" key="18">
    <source>
        <dbReference type="RuleBase" id="RU003938"/>
    </source>
</evidence>
<sequence>MIWVKSNSRYLGALIMAPFIAFIFLGGIWLKLFTIALSFAGLYEYYKTVKVAKLKPISIGGYILLILYYLTSNNFEMLSFLIIIATFILLCVPILNIEYTFIDVAVTILGFIYVGVFFSFIHLVNIKEGGQYLVWLIFLSSWLCDTAAYYSGRFFGKHKLCPKVSPKKTIEGSIGGILGSTLACGIFGIIISNSFSLIPVYHYFIIGILCGVFCQFGDLVASSIKRYAGIKDYSNLIPGHGGILDRFDSILFAGTIVFFYLTLVLKF</sequence>
<evidence type="ECO:0000313" key="20">
    <source>
        <dbReference type="EMBL" id="ABG83539.2"/>
    </source>
</evidence>
<evidence type="ECO:0000256" key="11">
    <source>
        <dbReference type="ARBA" id="ARBA00022692"/>
    </source>
</evidence>
<reference evidence="20 21" key="1">
    <citation type="journal article" date="2006" name="Genome Res.">
        <title>Skewed genomic variability in strains of the toxigenic bacterial pathogen, Clostridium perfringens.</title>
        <authorList>
            <person name="Myers G.S."/>
            <person name="Rasko D.A."/>
            <person name="Cheung J.K."/>
            <person name="Ravel J."/>
            <person name="Seshadri R."/>
            <person name="Deboy R.T."/>
            <person name="Ren Q."/>
            <person name="Varga J."/>
            <person name="Awad M.M."/>
            <person name="Brinkac L.M."/>
            <person name="Daugherty S.C."/>
            <person name="Haft D.H."/>
            <person name="Dodson R.J."/>
            <person name="Madupu R."/>
            <person name="Nelson W.C."/>
            <person name="Rosovitz M.J."/>
            <person name="Sullivan S.A."/>
            <person name="Khouri H."/>
            <person name="Dimitrov G.I."/>
            <person name="Watkins K.L."/>
            <person name="Mulligan S."/>
            <person name="Benton J."/>
            <person name="Radune D."/>
            <person name="Fisher D.J."/>
            <person name="Atkins H.S."/>
            <person name="Hiscox T."/>
            <person name="Jost B.H."/>
            <person name="Billington S.J."/>
            <person name="Songer J.G."/>
            <person name="McClane B.A."/>
            <person name="Titball R.W."/>
            <person name="Rood J.I."/>
            <person name="Melville S.B."/>
            <person name="Paulsen I.T."/>
        </authorList>
    </citation>
    <scope>NUCLEOTIDE SEQUENCE [LARGE SCALE GENOMIC DNA]</scope>
    <source>
        <strain evidence="21">ATCC 13124 / DSM 756 / JCM 1290 / NCIMB 6125 / NCTC 8237 / S 107 / Type A</strain>
    </source>
</reference>
<keyword evidence="11 18" id="KW-0812">Transmembrane</keyword>
<dbReference type="eggNOG" id="COG0575">
    <property type="taxonomic scope" value="Bacteria"/>
</dbReference>
<keyword evidence="17" id="KW-1208">Phospholipid metabolism</keyword>
<evidence type="ECO:0000256" key="4">
    <source>
        <dbReference type="ARBA" id="ARBA00005189"/>
    </source>
</evidence>
<keyword evidence="14" id="KW-0443">Lipid metabolism</keyword>
<feature type="transmembrane region" description="Helical" evidence="19">
    <location>
        <begin position="201"/>
        <end position="222"/>
    </location>
</feature>